<dbReference type="HOGENOM" id="CLU_079190_1_0_9"/>
<name>F6DU90_DESRL</name>
<dbReference type="Pfam" id="PF06962">
    <property type="entry name" value="rRNA_methylase"/>
    <property type="match status" value="1"/>
</dbReference>
<keyword evidence="1" id="KW-0489">Methyltransferase</keyword>
<dbReference type="CDD" id="cd02440">
    <property type="entry name" value="AdoMet_MTases"/>
    <property type="match status" value="1"/>
</dbReference>
<dbReference type="KEGG" id="dru:Desru_3064"/>
<protein>
    <submittedName>
        <fullName evidence="1">rRNA methylase</fullName>
    </submittedName>
</protein>
<dbReference type="AlphaFoldDB" id="F6DU90"/>
<dbReference type="PANTHER" id="PTHR35276">
    <property type="entry name" value="S-ADENOSYL-L-METHIONINE-DEPENDENT METHYLTRANSFERASES SUPERFAMILY PROTEIN"/>
    <property type="match status" value="1"/>
</dbReference>
<accession>F6DU90</accession>
<dbReference type="Gene3D" id="3.40.50.150">
    <property type="entry name" value="Vaccinia Virus protein VP39"/>
    <property type="match status" value="1"/>
</dbReference>
<gene>
    <name evidence="1" type="ordered locus">Desru_3064</name>
</gene>
<reference evidence="2" key="1">
    <citation type="submission" date="2011-05" db="EMBL/GenBank/DDBJ databases">
        <title>Complete sequence of Desulfotomaculum ruminis DSM 2154.</title>
        <authorList>
            <person name="Lucas S."/>
            <person name="Copeland A."/>
            <person name="Lapidus A."/>
            <person name="Cheng J.-F."/>
            <person name="Goodwin L."/>
            <person name="Pitluck S."/>
            <person name="Lu M."/>
            <person name="Detter J.C."/>
            <person name="Han C."/>
            <person name="Tapia R."/>
            <person name="Land M."/>
            <person name="Hauser L."/>
            <person name="Kyrpides N."/>
            <person name="Ivanova N."/>
            <person name="Mikhailova N."/>
            <person name="Pagani I."/>
            <person name="Stams A.J.M."/>
            <person name="Plugge C.M."/>
            <person name="Muyzer G."/>
            <person name="Kuever J."/>
            <person name="Parshina S.N."/>
            <person name="Ivanova A.E."/>
            <person name="Nazina T.N."/>
            <person name="Brambilla E."/>
            <person name="Spring S."/>
            <person name="Klenk H.-P."/>
            <person name="Woyke T."/>
        </authorList>
    </citation>
    <scope>NUCLEOTIDE SEQUENCE [LARGE SCALE GENOMIC DNA]</scope>
    <source>
        <strain evidence="2">ATCC 23193 / DSM 2154 / NCIB 8452 / DL</strain>
    </source>
</reference>
<reference evidence="1 2" key="2">
    <citation type="journal article" date="2012" name="Stand. Genomic Sci.">
        <title>Complete genome sequence of the sulfate-reducing firmicute Desulfotomaculum ruminis type strain (DL(T)).</title>
        <authorList>
            <person name="Spring S."/>
            <person name="Visser M."/>
            <person name="Lu M."/>
            <person name="Copeland A."/>
            <person name="Lapidus A."/>
            <person name="Lucas S."/>
            <person name="Cheng J.F."/>
            <person name="Han C."/>
            <person name="Tapia R."/>
            <person name="Goodwin L.A."/>
            <person name="Pitluck S."/>
            <person name="Ivanova N."/>
            <person name="Land M."/>
            <person name="Hauser L."/>
            <person name="Larimer F."/>
            <person name="Rohde M."/>
            <person name="Goker M."/>
            <person name="Detter J.C."/>
            <person name="Kyrpides N.C."/>
            <person name="Woyke T."/>
            <person name="Schaap P.J."/>
            <person name="Plugge C.M."/>
            <person name="Muyzer G."/>
            <person name="Kuever J."/>
            <person name="Pereira I.A."/>
            <person name="Parshina S.N."/>
            <person name="Bernier-Latmani R."/>
            <person name="Stams A.J."/>
            <person name="Klenk H.P."/>
        </authorList>
    </citation>
    <scope>NUCLEOTIDE SEQUENCE [LARGE SCALE GENOMIC DNA]</scope>
    <source>
        <strain evidence="2">ATCC 23193 / DSM 2154 / NCIB 8452 / DL</strain>
    </source>
</reference>
<dbReference type="GO" id="GO:0032259">
    <property type="term" value="P:methylation"/>
    <property type="evidence" value="ECO:0007669"/>
    <property type="project" value="UniProtKB-KW"/>
</dbReference>
<sequence>MASINWFAAAKLGHYFIEEVLRPGDAALDGTMGNGHDTLALARLVGPGGKVTAFDIQSQALENTQTRLNAAGVWDDRIRLVLDGHQHIKKYVTSPIRAAIFNLGYLPGGDHGMITRTETTLQALEQALDLLVPGGRLVVVVYPGHCGGDQEKEAVEQKMSGLAAQQFRVIKVNLLNRPATAPGVIMIEKAVAKREGTAPE</sequence>
<dbReference type="Proteomes" id="UP000009234">
    <property type="component" value="Chromosome"/>
</dbReference>
<keyword evidence="2" id="KW-1185">Reference proteome</keyword>
<evidence type="ECO:0000313" key="1">
    <source>
        <dbReference type="EMBL" id="AEG61275.1"/>
    </source>
</evidence>
<dbReference type="GO" id="GO:0008168">
    <property type="term" value="F:methyltransferase activity"/>
    <property type="evidence" value="ECO:0007669"/>
    <property type="project" value="UniProtKB-KW"/>
</dbReference>
<dbReference type="EMBL" id="CP002780">
    <property type="protein sequence ID" value="AEG61275.1"/>
    <property type="molecule type" value="Genomic_DNA"/>
</dbReference>
<dbReference type="PANTHER" id="PTHR35276:SF1">
    <property type="entry name" value="TRNA (MNM(5)S(2)U34)-METHYLTRANSFERASE, CHLOROPLASTIC"/>
    <property type="match status" value="1"/>
</dbReference>
<dbReference type="InterPro" id="IPR029063">
    <property type="entry name" value="SAM-dependent_MTases_sf"/>
</dbReference>
<proteinExistence type="predicted"/>
<dbReference type="RefSeq" id="WP_013843027.1">
    <property type="nucleotide sequence ID" value="NC_015589.1"/>
</dbReference>
<dbReference type="InterPro" id="IPR010719">
    <property type="entry name" value="MnmM_MeTrfase"/>
</dbReference>
<dbReference type="eggNOG" id="COG2519">
    <property type="taxonomic scope" value="Bacteria"/>
</dbReference>
<evidence type="ECO:0000313" key="2">
    <source>
        <dbReference type="Proteomes" id="UP000009234"/>
    </source>
</evidence>
<keyword evidence="1" id="KW-0808">Transferase</keyword>
<dbReference type="STRING" id="696281.Desru_3064"/>
<organism evidence="1 2">
    <name type="scientific">Desulforamulus ruminis (strain ATCC 23193 / DSM 2154 / NCIMB 8452 / DL)</name>
    <name type="common">Desulfotomaculum ruminis</name>
    <dbReference type="NCBI Taxonomy" id="696281"/>
    <lineage>
        <taxon>Bacteria</taxon>
        <taxon>Bacillati</taxon>
        <taxon>Bacillota</taxon>
        <taxon>Clostridia</taxon>
        <taxon>Eubacteriales</taxon>
        <taxon>Peptococcaceae</taxon>
        <taxon>Desulforamulus</taxon>
    </lineage>
</organism>
<dbReference type="SUPFAM" id="SSF53335">
    <property type="entry name" value="S-adenosyl-L-methionine-dependent methyltransferases"/>
    <property type="match status" value="1"/>
</dbReference>